<dbReference type="RefSeq" id="WP_075713453.1">
    <property type="nucleotide sequence ID" value="NZ_MJIE01000001.1"/>
</dbReference>
<dbReference type="InterPro" id="IPR000182">
    <property type="entry name" value="GNAT_dom"/>
</dbReference>
<dbReference type="InterPro" id="IPR041380">
    <property type="entry name" value="Acetyltransf_17"/>
</dbReference>
<dbReference type="STRING" id="1261640.BHK98_08685"/>
<dbReference type="InterPro" id="IPR016181">
    <property type="entry name" value="Acyl_CoA_acyltransferase"/>
</dbReference>
<evidence type="ECO:0000313" key="3">
    <source>
        <dbReference type="Proteomes" id="UP000187404"/>
    </source>
</evidence>
<dbReference type="GO" id="GO:0034069">
    <property type="term" value="F:aminoglycoside N-acetyltransferase activity"/>
    <property type="evidence" value="ECO:0007669"/>
    <property type="project" value="TreeGrafter"/>
</dbReference>
<dbReference type="Gene3D" id="3.40.630.30">
    <property type="match status" value="2"/>
</dbReference>
<keyword evidence="3" id="KW-1185">Reference proteome</keyword>
<dbReference type="OrthoDB" id="2379505at2"/>
<dbReference type="GO" id="GO:0030649">
    <property type="term" value="P:aminoglycoside antibiotic catabolic process"/>
    <property type="evidence" value="ECO:0007669"/>
    <property type="project" value="TreeGrafter"/>
</dbReference>
<evidence type="ECO:0000313" key="2">
    <source>
        <dbReference type="EMBL" id="OLR56133.1"/>
    </source>
</evidence>
<accession>A0A1Q9JIV2</accession>
<dbReference type="PANTHER" id="PTHR37817:SF1">
    <property type="entry name" value="N-ACETYLTRANSFERASE EIS"/>
    <property type="match status" value="1"/>
</dbReference>
<dbReference type="SUPFAM" id="SSF55729">
    <property type="entry name" value="Acyl-CoA N-acyltransferases (Nat)"/>
    <property type="match status" value="1"/>
</dbReference>
<comment type="caution">
    <text evidence="2">The sequence shown here is derived from an EMBL/GenBank/DDBJ whole genome shotgun (WGS) entry which is preliminary data.</text>
</comment>
<sequence length="432" mass="48828">MLKIRELVSSDIERYLDVYLNAYPAFKTLDAECRARQRERNLRNMELSDVDYIGMFDGEELVAAMKLVHFQMNLYGNVVPALGLMSLAVHPLHKKKGLALKMVQYYEARAVELKASVAPLLPFNMTFYRSMGYGLGSRRSLYHIPTANLPKGEISADLRFVSAQELDTLVACYNEKVESTHGMIRKTGEELGDMRADTASIRLGAYDGQRMTGYLIYRFEDASETNFTQNRIVADELICLDAETLESFLEYLRRQADLAQSVVLTSGCDDFYHVLADPQDLSMEYLPYGYLQVCRSFIGYMYKIVDYPEFFRVTGNRPTGAGSVTARIEYPDAFAKEERFLLLDIGGERGGWQLLACGTAGSPDDVRDGSEGPVPELTLRCRECDLNALLMNSARLMPLIDLGVVRTDNTDAARRMDMILYYSSKPYSNTDF</sequence>
<gene>
    <name evidence="2" type="ORF">BHK98_08685</name>
</gene>
<feature type="domain" description="N-acetyltransferase" evidence="1">
    <location>
        <begin position="2"/>
        <end position="150"/>
    </location>
</feature>
<dbReference type="InterPro" id="IPR051554">
    <property type="entry name" value="Acetyltransferase_Eis"/>
</dbReference>
<dbReference type="AlphaFoldDB" id="A0A1Q9JIV2"/>
<evidence type="ECO:0000259" key="1">
    <source>
        <dbReference type="PROSITE" id="PS51186"/>
    </source>
</evidence>
<proteinExistence type="predicted"/>
<dbReference type="Pfam" id="PF17668">
    <property type="entry name" value="Acetyltransf_17"/>
    <property type="match status" value="1"/>
</dbReference>
<reference evidence="2 3" key="1">
    <citation type="journal article" date="2016" name="Appl. Environ. Microbiol.">
        <title>Function and Phylogeny of Bacterial Butyryl Coenzyme A:Acetate Transferases and Their Diversity in the Proximal Colon of Swine.</title>
        <authorList>
            <person name="Trachsel J."/>
            <person name="Bayles D.O."/>
            <person name="Looft T."/>
            <person name="Levine U.Y."/>
            <person name="Allen H.K."/>
        </authorList>
    </citation>
    <scope>NUCLEOTIDE SEQUENCE [LARGE SCALE GENOMIC DNA]</scope>
    <source>
        <strain evidence="2 3">68-3-10</strain>
    </source>
</reference>
<dbReference type="PROSITE" id="PS51186">
    <property type="entry name" value="GNAT"/>
    <property type="match status" value="1"/>
</dbReference>
<organism evidence="2 3">
    <name type="scientific">Hornefia porci</name>
    <dbReference type="NCBI Taxonomy" id="2652292"/>
    <lineage>
        <taxon>Bacteria</taxon>
        <taxon>Bacillati</taxon>
        <taxon>Bacillota</taxon>
        <taxon>Clostridia</taxon>
        <taxon>Peptostreptococcales</taxon>
        <taxon>Anaerovoracaceae</taxon>
        <taxon>Hornefia</taxon>
    </lineage>
</organism>
<name>A0A1Q9JIV2_9FIRM</name>
<dbReference type="Proteomes" id="UP000187404">
    <property type="component" value="Unassembled WGS sequence"/>
</dbReference>
<dbReference type="EMBL" id="MJIE01000001">
    <property type="protein sequence ID" value="OLR56133.1"/>
    <property type="molecule type" value="Genomic_DNA"/>
</dbReference>
<dbReference type="Pfam" id="PF13527">
    <property type="entry name" value="Acetyltransf_9"/>
    <property type="match status" value="1"/>
</dbReference>
<dbReference type="PANTHER" id="PTHR37817">
    <property type="entry name" value="N-ACETYLTRANSFERASE EIS"/>
    <property type="match status" value="1"/>
</dbReference>
<protein>
    <recommendedName>
        <fullName evidence="1">N-acetyltransferase domain-containing protein</fullName>
    </recommendedName>
</protein>